<dbReference type="SUPFAM" id="SSF56219">
    <property type="entry name" value="DNase I-like"/>
    <property type="match status" value="1"/>
</dbReference>
<name>A0A3M7T8X4_BRAPC</name>
<comment type="caution">
    <text evidence="1">The sequence shown here is derived from an EMBL/GenBank/DDBJ whole genome shotgun (WGS) entry which is preliminary data.</text>
</comment>
<protein>
    <recommendedName>
        <fullName evidence="3">Endonuclease/exonuclease/phosphatase domain-containing protein</fullName>
    </recommendedName>
</protein>
<evidence type="ECO:0008006" key="3">
    <source>
        <dbReference type="Google" id="ProtNLM"/>
    </source>
</evidence>
<evidence type="ECO:0000313" key="1">
    <source>
        <dbReference type="EMBL" id="RNA44506.1"/>
    </source>
</evidence>
<organism evidence="1 2">
    <name type="scientific">Brachionus plicatilis</name>
    <name type="common">Marine rotifer</name>
    <name type="synonym">Brachionus muelleri</name>
    <dbReference type="NCBI Taxonomy" id="10195"/>
    <lineage>
        <taxon>Eukaryota</taxon>
        <taxon>Metazoa</taxon>
        <taxon>Spiralia</taxon>
        <taxon>Gnathifera</taxon>
        <taxon>Rotifera</taxon>
        <taxon>Eurotatoria</taxon>
        <taxon>Monogononta</taxon>
        <taxon>Pseudotrocha</taxon>
        <taxon>Ploima</taxon>
        <taxon>Brachionidae</taxon>
        <taxon>Brachionus</taxon>
    </lineage>
</organism>
<dbReference type="Proteomes" id="UP000276133">
    <property type="component" value="Unassembled WGS sequence"/>
</dbReference>
<sequence length="79" mass="9001">MSNLVLTNAYLPYFTGEVDSKQEFDQEIENIQAILNSNKSANHLLLGDLNTDIIEINHNTMRLLEIIKTNELTMGHVEN</sequence>
<evidence type="ECO:0000313" key="2">
    <source>
        <dbReference type="Proteomes" id="UP000276133"/>
    </source>
</evidence>
<proteinExistence type="predicted"/>
<dbReference type="EMBL" id="REGN01000097">
    <property type="protein sequence ID" value="RNA44506.1"/>
    <property type="molecule type" value="Genomic_DNA"/>
</dbReference>
<reference evidence="1 2" key="1">
    <citation type="journal article" date="2018" name="Sci. Rep.">
        <title>Genomic signatures of local adaptation to the degree of environmental predictability in rotifers.</title>
        <authorList>
            <person name="Franch-Gras L."/>
            <person name="Hahn C."/>
            <person name="Garcia-Roger E.M."/>
            <person name="Carmona M.J."/>
            <person name="Serra M."/>
            <person name="Gomez A."/>
        </authorList>
    </citation>
    <scope>NUCLEOTIDE SEQUENCE [LARGE SCALE GENOMIC DNA]</scope>
    <source>
        <strain evidence="1">HYR1</strain>
    </source>
</reference>
<keyword evidence="2" id="KW-1185">Reference proteome</keyword>
<accession>A0A3M7T8X4</accession>
<dbReference type="Gene3D" id="3.60.10.10">
    <property type="entry name" value="Endonuclease/exonuclease/phosphatase"/>
    <property type="match status" value="1"/>
</dbReference>
<dbReference type="AlphaFoldDB" id="A0A3M7T8X4"/>
<gene>
    <name evidence="1" type="ORF">BpHYR1_019895</name>
</gene>
<dbReference type="InterPro" id="IPR036691">
    <property type="entry name" value="Endo/exonu/phosph_ase_sf"/>
</dbReference>